<sequence length="146" mass="15164">MNKKLILGVAGLAIVAGVVGIATSTTYAARGGRMMGGNNATSTVAIAAQRDAMTAHRDAVSKAIAAGDYTAWKTAMSTLPGNGRGIDMMSGITEANFSRFVEMHNLMTQADAIRTELGLGERGNMQGGMHGRGQGMGMQMRTAVNQ</sequence>
<dbReference type="Proteomes" id="UP000034665">
    <property type="component" value="Unassembled WGS sequence"/>
</dbReference>
<organism evidence="1 2">
    <name type="scientific">Candidatus Wolfebacteria bacterium GW2011_GWC2_39_22</name>
    <dbReference type="NCBI Taxonomy" id="1619013"/>
    <lineage>
        <taxon>Bacteria</taxon>
        <taxon>Candidatus Wolfeibacteriota</taxon>
    </lineage>
</organism>
<evidence type="ECO:0000313" key="2">
    <source>
        <dbReference type="Proteomes" id="UP000034665"/>
    </source>
</evidence>
<name>A0A0G0RGK5_9BACT</name>
<accession>A0A0G0RGK5</accession>
<dbReference type="STRING" id="1619013.UT41_C0001G0326"/>
<evidence type="ECO:0000313" key="1">
    <source>
        <dbReference type="EMBL" id="KKR12782.1"/>
    </source>
</evidence>
<reference evidence="1 2" key="1">
    <citation type="journal article" date="2015" name="Nature">
        <title>rRNA introns, odd ribosomes, and small enigmatic genomes across a large radiation of phyla.</title>
        <authorList>
            <person name="Brown C.T."/>
            <person name="Hug L.A."/>
            <person name="Thomas B.C."/>
            <person name="Sharon I."/>
            <person name="Castelle C.J."/>
            <person name="Singh A."/>
            <person name="Wilkins M.J."/>
            <person name="Williams K.H."/>
            <person name="Banfield J.F."/>
        </authorList>
    </citation>
    <scope>NUCLEOTIDE SEQUENCE [LARGE SCALE GENOMIC DNA]</scope>
</reference>
<dbReference type="AlphaFoldDB" id="A0A0G0RGK5"/>
<comment type="caution">
    <text evidence="1">The sequence shown here is derived from an EMBL/GenBank/DDBJ whole genome shotgun (WGS) entry which is preliminary data.</text>
</comment>
<dbReference type="EMBL" id="LBWR01000001">
    <property type="protein sequence ID" value="KKR12782.1"/>
    <property type="molecule type" value="Genomic_DNA"/>
</dbReference>
<proteinExistence type="predicted"/>
<gene>
    <name evidence="1" type="ORF">UT41_C0001G0326</name>
</gene>
<protein>
    <submittedName>
        <fullName evidence="1">Uncharacterized protein</fullName>
    </submittedName>
</protein>